<accession>A0A1E3UV52</accession>
<dbReference type="EMBL" id="JASGOQ010000001">
    <property type="protein sequence ID" value="MDV5392177.1"/>
    <property type="molecule type" value="Genomic_DNA"/>
</dbReference>
<dbReference type="GeneID" id="75186452"/>
<evidence type="ECO:0000313" key="2">
    <source>
        <dbReference type="EMBL" id="MDG5901102.1"/>
    </source>
</evidence>
<dbReference type="Pfam" id="PF06476">
    <property type="entry name" value="DUF1090"/>
    <property type="match status" value="1"/>
</dbReference>
<evidence type="ECO:0000313" key="3">
    <source>
        <dbReference type="EMBL" id="MDV5392177.1"/>
    </source>
</evidence>
<reference evidence="2" key="1">
    <citation type="journal article" date="2019" name="Int J Environ Res Public Health">
        <title>Characterization of Chromosome-Mediated BlaOXA-894 in Shewanella xiamenensis Isolated from Pig Wastewater.</title>
        <authorList>
            <person name="Zou H."/>
            <person name="Zhou Z."/>
            <person name="Xia H."/>
            <person name="Zhao Q."/>
            <person name="Li X."/>
        </authorList>
    </citation>
    <scope>NUCLEOTIDE SEQUENCE</scope>
    <source>
        <strain evidence="2">2015oxa</strain>
    </source>
</reference>
<sequence>MQGKHRTYGLVIGLIFSAVTWADEPLKTGCAAKLAAISAELTEAKAAGHQHKVAGLEKAYSEVANHCDDDSLTAERLAKIEVLEAKLAERQHELTEAIADGKPMDKINKKRQKIAEVESELAKARAELAQ</sequence>
<comment type="caution">
    <text evidence="3">The sequence shown here is derived from an EMBL/GenBank/DDBJ whole genome shotgun (WGS) entry which is preliminary data.</text>
</comment>
<evidence type="ECO:0000313" key="4">
    <source>
        <dbReference type="Proteomes" id="UP001187859"/>
    </source>
</evidence>
<keyword evidence="1" id="KW-0175">Coiled coil</keyword>
<dbReference type="OrthoDB" id="8689941at2"/>
<reference evidence="3" key="3">
    <citation type="submission" date="2023-05" db="EMBL/GenBank/DDBJ databases">
        <title>Colonisation of extended spectrum b-lactamase- and carbapenemase-producing bacteria on hospital surfaces from low- and middle-income countries.</title>
        <authorList>
            <person name="Nieto-Rosado M."/>
            <person name="Sands K."/>
            <person name="Iregbu K."/>
            <person name="Zahra R."/>
            <person name="Mazarati J.B."/>
            <person name="Mehtar S."/>
            <person name="Barnards-Group B."/>
            <person name="Walsh T.R."/>
        </authorList>
    </citation>
    <scope>NUCLEOTIDE SEQUENCE</scope>
    <source>
        <strain evidence="3">PP-E493</strain>
    </source>
</reference>
<name>A0A1E3UV52_9GAMM</name>
<evidence type="ECO:0000256" key="1">
    <source>
        <dbReference type="SAM" id="Coils"/>
    </source>
</evidence>
<dbReference type="EMBL" id="SUNE01000010">
    <property type="protein sequence ID" value="MDG5901102.1"/>
    <property type="molecule type" value="Genomic_DNA"/>
</dbReference>
<dbReference type="RefSeq" id="WP_037427934.1">
    <property type="nucleotide sequence ID" value="NZ_AP026732.1"/>
</dbReference>
<dbReference type="InterPro" id="IPR009468">
    <property type="entry name" value="DUF1090"/>
</dbReference>
<organism evidence="3 4">
    <name type="scientific">Shewanella xiamenensis</name>
    <dbReference type="NCBI Taxonomy" id="332186"/>
    <lineage>
        <taxon>Bacteria</taxon>
        <taxon>Pseudomonadati</taxon>
        <taxon>Pseudomonadota</taxon>
        <taxon>Gammaproteobacteria</taxon>
        <taxon>Alteromonadales</taxon>
        <taxon>Shewanellaceae</taxon>
        <taxon>Shewanella</taxon>
    </lineage>
</organism>
<gene>
    <name evidence="2" type="ORF">E2650_14610</name>
    <name evidence="3" type="ORF">QM089_18435</name>
</gene>
<dbReference type="Proteomes" id="UP001152518">
    <property type="component" value="Unassembled WGS sequence"/>
</dbReference>
<proteinExistence type="predicted"/>
<feature type="coiled-coil region" evidence="1">
    <location>
        <begin position="80"/>
        <end position="127"/>
    </location>
</feature>
<dbReference type="AlphaFoldDB" id="A0A1E3UV52"/>
<protein>
    <submittedName>
        <fullName evidence="3">DUF1090 domain-containing protein</fullName>
    </submittedName>
</protein>
<dbReference type="Proteomes" id="UP001187859">
    <property type="component" value="Unassembled WGS sequence"/>
</dbReference>
<reference evidence="2" key="2">
    <citation type="submission" date="2019-04" db="EMBL/GenBank/DDBJ databases">
        <authorList>
            <person name="Zou H."/>
        </authorList>
    </citation>
    <scope>NUCLEOTIDE SEQUENCE</scope>
    <source>
        <strain evidence="2">2015oxa</strain>
    </source>
</reference>